<evidence type="ECO:0000256" key="3">
    <source>
        <dbReference type="ARBA" id="ARBA00022833"/>
    </source>
</evidence>
<gene>
    <name evidence="6" type="ORF">FHW12_000934</name>
</gene>
<keyword evidence="4" id="KW-0456">Lyase</keyword>
<keyword evidence="7" id="KW-1185">Reference proteome</keyword>
<organism evidence="6 7">
    <name type="scientific">Dokdonella fugitiva</name>
    <dbReference type="NCBI Taxonomy" id="328517"/>
    <lineage>
        <taxon>Bacteria</taxon>
        <taxon>Pseudomonadati</taxon>
        <taxon>Pseudomonadota</taxon>
        <taxon>Gammaproteobacteria</taxon>
        <taxon>Lysobacterales</taxon>
        <taxon>Rhodanobacteraceae</taxon>
        <taxon>Dokdonella</taxon>
    </lineage>
</organism>
<name>A0A839EVV7_9GAMM</name>
<proteinExistence type="inferred from homology"/>
<dbReference type="GO" id="GO:0046872">
    <property type="term" value="F:metal ion binding"/>
    <property type="evidence" value="ECO:0007669"/>
    <property type="project" value="UniProtKB-KW"/>
</dbReference>
<dbReference type="Proteomes" id="UP000550401">
    <property type="component" value="Unassembled WGS sequence"/>
</dbReference>
<evidence type="ECO:0000256" key="1">
    <source>
        <dbReference type="ARBA" id="ARBA00005495"/>
    </source>
</evidence>
<evidence type="ECO:0000259" key="5">
    <source>
        <dbReference type="PROSITE" id="PS51891"/>
    </source>
</evidence>
<comment type="similarity">
    <text evidence="1">Belongs to the Gfa family.</text>
</comment>
<dbReference type="RefSeq" id="WP_182529794.1">
    <property type="nucleotide sequence ID" value="NZ_JACGXL010000001.1"/>
</dbReference>
<accession>A0A839EVV7</accession>
<protein>
    <recommendedName>
        <fullName evidence="5">CENP-V/GFA domain-containing protein</fullName>
    </recommendedName>
</protein>
<comment type="caution">
    <text evidence="6">The sequence shown here is derived from an EMBL/GenBank/DDBJ whole genome shotgun (WGS) entry which is preliminary data.</text>
</comment>
<dbReference type="EMBL" id="JACGXL010000001">
    <property type="protein sequence ID" value="MBA8886743.1"/>
    <property type="molecule type" value="Genomic_DNA"/>
</dbReference>
<feature type="domain" description="CENP-V/GFA" evidence="5">
    <location>
        <begin position="6"/>
        <end position="120"/>
    </location>
</feature>
<dbReference type="SUPFAM" id="SSF51316">
    <property type="entry name" value="Mss4-like"/>
    <property type="match status" value="1"/>
</dbReference>
<dbReference type="InterPro" id="IPR011057">
    <property type="entry name" value="Mss4-like_sf"/>
</dbReference>
<evidence type="ECO:0000313" key="7">
    <source>
        <dbReference type="Proteomes" id="UP000550401"/>
    </source>
</evidence>
<dbReference type="PANTHER" id="PTHR33337">
    <property type="entry name" value="GFA DOMAIN-CONTAINING PROTEIN"/>
    <property type="match status" value="1"/>
</dbReference>
<dbReference type="Gene3D" id="3.90.1590.10">
    <property type="entry name" value="glutathione-dependent formaldehyde- activating enzyme (gfa)"/>
    <property type="match status" value="1"/>
</dbReference>
<reference evidence="6 7" key="1">
    <citation type="submission" date="2020-07" db="EMBL/GenBank/DDBJ databases">
        <title>Genomic Encyclopedia of Type Strains, Phase IV (KMG-V): Genome sequencing to study the core and pangenomes of soil and plant-associated prokaryotes.</title>
        <authorList>
            <person name="Whitman W."/>
        </authorList>
    </citation>
    <scope>NUCLEOTIDE SEQUENCE [LARGE SCALE GENOMIC DNA]</scope>
    <source>
        <strain evidence="6 7">RH2WT43</strain>
    </source>
</reference>
<keyword evidence="2" id="KW-0479">Metal-binding</keyword>
<evidence type="ECO:0000256" key="2">
    <source>
        <dbReference type="ARBA" id="ARBA00022723"/>
    </source>
</evidence>
<dbReference type="GO" id="GO:0016846">
    <property type="term" value="F:carbon-sulfur lyase activity"/>
    <property type="evidence" value="ECO:0007669"/>
    <property type="project" value="InterPro"/>
</dbReference>
<dbReference type="Pfam" id="PF04828">
    <property type="entry name" value="GFA"/>
    <property type="match status" value="1"/>
</dbReference>
<dbReference type="InterPro" id="IPR006913">
    <property type="entry name" value="CENP-V/GFA"/>
</dbReference>
<dbReference type="PANTHER" id="PTHR33337:SF40">
    <property type="entry name" value="CENP-V_GFA DOMAIN-CONTAINING PROTEIN-RELATED"/>
    <property type="match status" value="1"/>
</dbReference>
<sequence length="141" mass="15173">MTNPSHEGGCLCGAIRYRAEADAVARTHCHCRSCRLAAGAPSLAWAVFPSAAFRFTRGEPTRYASSPGVTRTFCGRCGSTLTWQDDGEARTIDIASATLDAADAFAPTREIWVAEKLAWDALDPALPHYPGSSRDTQALNR</sequence>
<keyword evidence="3" id="KW-0862">Zinc</keyword>
<dbReference type="PROSITE" id="PS51891">
    <property type="entry name" value="CENP_V_GFA"/>
    <property type="match status" value="1"/>
</dbReference>
<dbReference type="AlphaFoldDB" id="A0A839EVV7"/>
<evidence type="ECO:0000256" key="4">
    <source>
        <dbReference type="ARBA" id="ARBA00023239"/>
    </source>
</evidence>
<evidence type="ECO:0000313" key="6">
    <source>
        <dbReference type="EMBL" id="MBA8886743.1"/>
    </source>
</evidence>